<dbReference type="Pfam" id="PF00395">
    <property type="entry name" value="SLH"/>
    <property type="match status" value="3"/>
</dbReference>
<dbReference type="InterPro" id="IPR050695">
    <property type="entry name" value="N-acetylmuramoyl_amidase_3"/>
</dbReference>
<dbReference type="PROSITE" id="PS51272">
    <property type="entry name" value="SLH"/>
    <property type="match status" value="3"/>
</dbReference>
<dbReference type="PATRIC" id="fig|999411.4.peg.320"/>
<dbReference type="Proteomes" id="UP000013097">
    <property type="component" value="Unassembled WGS sequence"/>
</dbReference>
<dbReference type="EMBL" id="AGYT01000007">
    <property type="protein sequence ID" value="ENZ03150.1"/>
    <property type="molecule type" value="Genomic_DNA"/>
</dbReference>
<dbReference type="InterPro" id="IPR002508">
    <property type="entry name" value="MurNAc-LAA_cat"/>
</dbReference>
<protein>
    <submittedName>
        <fullName evidence="5">N-acetylmuramoyl-L-alanine amidase CwlD</fullName>
    </submittedName>
</protein>
<name>N9WJU6_9CLOT</name>
<dbReference type="RefSeq" id="WP_002596840.1">
    <property type="nucleotide sequence ID" value="NZ_KB850956.1"/>
</dbReference>
<accession>N9WJU6</accession>
<feature type="coiled-coil region" evidence="3">
    <location>
        <begin position="77"/>
        <end position="104"/>
    </location>
</feature>
<feature type="domain" description="SLH" evidence="4">
    <location>
        <begin position="388"/>
        <end position="445"/>
    </location>
</feature>
<feature type="domain" description="SLH" evidence="4">
    <location>
        <begin position="324"/>
        <end position="387"/>
    </location>
</feature>
<sequence length="498" mass="56798">MEVNKYVKKFIISLVITLVGIILIHTQEVQAIDRNEYIKKIENINKKYKGNNIQFLNGIVIDINDKFDLTEYIKEYIDEEIIEKELQQNNVVSLENKYIIAKNEGTEFIILKGNKNVYALEILVSGENNLKKERSTIVNRDYYKVFIDPGHGGEDPGAVANGVKETDLNLKIAKKLKSKLEKKNINVQMTREKEETISLYERANMANKYDGDIFVSIHQNSFTSGNAYGIETYYHRDKSQHKSYADIIQKSLIKNTNSFDRGIKTANFVVLRETVMPSALIECGFITNLNEVNKLKSDAYQEKIAEGVSNAISEYLVKNITLTQEKGVFKDTKGHWGEAVIKKFVNKGYVEGYKDGTFKPNSNITRAEFIKIINRVFNFTSEAEEGFSDVNKNDWFYSEVRKAVKAGYISIANKQFRPNDNITREEAAAIITNIKKNKDENLDKISKYEDFKKVSKWALPSVEGAIEAGYMGKGSKTFRPQDKLTRAEAVALLDPLVK</sequence>
<evidence type="ECO:0000256" key="3">
    <source>
        <dbReference type="SAM" id="Coils"/>
    </source>
</evidence>
<dbReference type="InterPro" id="IPR001119">
    <property type="entry name" value="SLH_dom"/>
</dbReference>
<gene>
    <name evidence="5" type="ORF">HMPREF1092_00336</name>
</gene>
<dbReference type="HOGENOM" id="CLU_547149_0_0_9"/>
<dbReference type="SMART" id="SM00646">
    <property type="entry name" value="Ami_3"/>
    <property type="match status" value="1"/>
</dbReference>
<feature type="domain" description="SLH" evidence="4">
    <location>
        <begin position="446"/>
        <end position="498"/>
    </location>
</feature>
<organism evidence="5 6">
    <name type="scientific">Clostridium thermobutyricum</name>
    <dbReference type="NCBI Taxonomy" id="29372"/>
    <lineage>
        <taxon>Bacteria</taxon>
        <taxon>Bacillati</taxon>
        <taxon>Bacillota</taxon>
        <taxon>Clostridia</taxon>
        <taxon>Eubacteriales</taxon>
        <taxon>Clostridiaceae</taxon>
        <taxon>Clostridium</taxon>
    </lineage>
</organism>
<comment type="caution">
    <text evidence="5">The sequence shown here is derived from an EMBL/GenBank/DDBJ whole genome shotgun (WGS) entry which is preliminary data.</text>
</comment>
<reference evidence="5 6" key="1">
    <citation type="submission" date="2013-01" db="EMBL/GenBank/DDBJ databases">
        <title>The Genome Sequence of Clostridium colicanis 209318.</title>
        <authorList>
            <consortium name="The Broad Institute Genome Sequencing Platform"/>
            <person name="Earl A."/>
            <person name="Ward D."/>
            <person name="Feldgarden M."/>
            <person name="Gevers D."/>
            <person name="Courvalin P."/>
            <person name="Lambert T."/>
            <person name="Walker B."/>
            <person name="Young S.K."/>
            <person name="Zeng Q."/>
            <person name="Gargeya S."/>
            <person name="Fitzgerald M."/>
            <person name="Haas B."/>
            <person name="Abouelleil A."/>
            <person name="Alvarado L."/>
            <person name="Arachchi H.M."/>
            <person name="Berlin A.M."/>
            <person name="Chapman S.B."/>
            <person name="Dewar J."/>
            <person name="Goldberg J."/>
            <person name="Griggs A."/>
            <person name="Gujja S."/>
            <person name="Hansen M."/>
            <person name="Howarth C."/>
            <person name="Imamovic A."/>
            <person name="Larimer J."/>
            <person name="McCowan C."/>
            <person name="Murphy C."/>
            <person name="Neiman D."/>
            <person name="Pearson M."/>
            <person name="Priest M."/>
            <person name="Roberts A."/>
            <person name="Saif S."/>
            <person name="Shea T."/>
            <person name="Sisk P."/>
            <person name="Sykes S."/>
            <person name="Wortman J."/>
            <person name="Nusbaum C."/>
            <person name="Birren B."/>
        </authorList>
    </citation>
    <scope>NUCLEOTIDE SEQUENCE [LARGE SCALE GENOMIC DNA]</scope>
    <source>
        <strain evidence="5 6">209318</strain>
    </source>
</reference>
<dbReference type="Pfam" id="PF01520">
    <property type="entry name" value="Amidase_3"/>
    <property type="match status" value="1"/>
</dbReference>
<dbReference type="PANTHER" id="PTHR30404">
    <property type="entry name" value="N-ACETYLMURAMOYL-L-ALANINE AMIDASE"/>
    <property type="match status" value="1"/>
</dbReference>
<evidence type="ECO:0000256" key="1">
    <source>
        <dbReference type="ARBA" id="ARBA00022737"/>
    </source>
</evidence>
<dbReference type="CDD" id="cd02696">
    <property type="entry name" value="MurNAc-LAA"/>
    <property type="match status" value="1"/>
</dbReference>
<keyword evidence="6" id="KW-1185">Reference proteome</keyword>
<feature type="coiled-coil region" evidence="3">
    <location>
        <begin position="163"/>
        <end position="193"/>
    </location>
</feature>
<dbReference type="GO" id="GO:0009253">
    <property type="term" value="P:peptidoglycan catabolic process"/>
    <property type="evidence" value="ECO:0007669"/>
    <property type="project" value="InterPro"/>
</dbReference>
<dbReference type="AlphaFoldDB" id="N9WJU6"/>
<evidence type="ECO:0000259" key="4">
    <source>
        <dbReference type="PROSITE" id="PS51272"/>
    </source>
</evidence>
<dbReference type="PANTHER" id="PTHR30404:SF0">
    <property type="entry name" value="N-ACETYLMURAMOYL-L-ALANINE AMIDASE AMIC"/>
    <property type="match status" value="1"/>
</dbReference>
<evidence type="ECO:0000313" key="6">
    <source>
        <dbReference type="Proteomes" id="UP000013097"/>
    </source>
</evidence>
<keyword evidence="3" id="KW-0175">Coiled coil</keyword>
<dbReference type="eggNOG" id="COG0860">
    <property type="taxonomic scope" value="Bacteria"/>
</dbReference>
<dbReference type="GO" id="GO:0030288">
    <property type="term" value="C:outer membrane-bounded periplasmic space"/>
    <property type="evidence" value="ECO:0007669"/>
    <property type="project" value="TreeGrafter"/>
</dbReference>
<evidence type="ECO:0000256" key="2">
    <source>
        <dbReference type="ARBA" id="ARBA00022801"/>
    </source>
</evidence>
<keyword evidence="2" id="KW-0378">Hydrolase</keyword>
<keyword evidence="1" id="KW-0677">Repeat</keyword>
<dbReference type="SUPFAM" id="SSF53187">
    <property type="entry name" value="Zn-dependent exopeptidases"/>
    <property type="match status" value="1"/>
</dbReference>
<evidence type="ECO:0000313" key="5">
    <source>
        <dbReference type="EMBL" id="ENZ03150.1"/>
    </source>
</evidence>
<proteinExistence type="predicted"/>
<dbReference type="GO" id="GO:0008745">
    <property type="term" value="F:N-acetylmuramoyl-L-alanine amidase activity"/>
    <property type="evidence" value="ECO:0007669"/>
    <property type="project" value="InterPro"/>
</dbReference>
<dbReference type="Gene3D" id="3.40.630.40">
    <property type="entry name" value="Zn-dependent exopeptidases"/>
    <property type="match status" value="1"/>
</dbReference>